<sequence>MPVLHAECGGDAECRRCDVWITSRAAACAATIRTEARVDCNSLSKKGKYVPTGCNSTTLTLCFGRRRRRRGPSGAAFRGAGPPPTAGPPRLYAPPRGGWRWLCISGWLPSSPGSLRGAPGRGPPRRARAARAPPQRR</sequence>
<accession>A0ABN9RNS6</accession>
<comment type="caution">
    <text evidence="2">The sequence shown here is derived from an EMBL/GenBank/DDBJ whole genome shotgun (WGS) entry which is preliminary data.</text>
</comment>
<reference evidence="2" key="1">
    <citation type="submission" date="2023-10" db="EMBL/GenBank/DDBJ databases">
        <authorList>
            <person name="Chen Y."/>
            <person name="Shah S."/>
            <person name="Dougan E. K."/>
            <person name="Thang M."/>
            <person name="Chan C."/>
        </authorList>
    </citation>
    <scope>NUCLEOTIDE SEQUENCE [LARGE SCALE GENOMIC DNA]</scope>
</reference>
<evidence type="ECO:0000256" key="1">
    <source>
        <dbReference type="SAM" id="MobiDB-lite"/>
    </source>
</evidence>
<dbReference type="Proteomes" id="UP001189429">
    <property type="component" value="Unassembled WGS sequence"/>
</dbReference>
<proteinExistence type="predicted"/>
<organism evidence="2 3">
    <name type="scientific">Prorocentrum cordatum</name>
    <dbReference type="NCBI Taxonomy" id="2364126"/>
    <lineage>
        <taxon>Eukaryota</taxon>
        <taxon>Sar</taxon>
        <taxon>Alveolata</taxon>
        <taxon>Dinophyceae</taxon>
        <taxon>Prorocentrales</taxon>
        <taxon>Prorocentraceae</taxon>
        <taxon>Prorocentrum</taxon>
    </lineage>
</organism>
<evidence type="ECO:0000313" key="2">
    <source>
        <dbReference type="EMBL" id="CAK0819479.1"/>
    </source>
</evidence>
<protein>
    <submittedName>
        <fullName evidence="2">Uncharacterized protein</fullName>
    </submittedName>
</protein>
<feature type="non-terminal residue" evidence="2">
    <location>
        <position position="137"/>
    </location>
</feature>
<feature type="region of interest" description="Disordered" evidence="1">
    <location>
        <begin position="111"/>
        <end position="137"/>
    </location>
</feature>
<feature type="compositionally biased region" description="Basic residues" evidence="1">
    <location>
        <begin position="123"/>
        <end position="137"/>
    </location>
</feature>
<dbReference type="EMBL" id="CAUYUJ010007075">
    <property type="protein sequence ID" value="CAK0819479.1"/>
    <property type="molecule type" value="Genomic_DNA"/>
</dbReference>
<keyword evidence="3" id="KW-1185">Reference proteome</keyword>
<gene>
    <name evidence="2" type="ORF">PCOR1329_LOCUS21468</name>
</gene>
<name>A0ABN9RNS6_9DINO</name>
<feature type="region of interest" description="Disordered" evidence="1">
    <location>
        <begin position="66"/>
        <end position="93"/>
    </location>
</feature>
<evidence type="ECO:0000313" key="3">
    <source>
        <dbReference type="Proteomes" id="UP001189429"/>
    </source>
</evidence>